<accession>A0A6A3MPB5</accession>
<evidence type="ECO:0000313" key="3">
    <source>
        <dbReference type="Proteomes" id="UP000429607"/>
    </source>
</evidence>
<reference evidence="3 4" key="1">
    <citation type="submission" date="2018-09" db="EMBL/GenBank/DDBJ databases">
        <title>Genomic investigation of the strawberry pathogen Phytophthora fragariae indicates pathogenicity is determined by transcriptional variation in three key races.</title>
        <authorList>
            <person name="Adams T.M."/>
            <person name="Armitage A.D."/>
            <person name="Sobczyk M.K."/>
            <person name="Bates H.J."/>
            <person name="Dunwell J.M."/>
            <person name="Nellist C.F."/>
            <person name="Harrison R.J."/>
        </authorList>
    </citation>
    <scope>NUCLEOTIDE SEQUENCE [LARGE SCALE GENOMIC DNA]</scope>
    <source>
        <strain evidence="2 3">SCRP249</strain>
        <strain evidence="1 4">SCRP324</strain>
    </source>
</reference>
<dbReference type="EMBL" id="QXFU01000534">
    <property type="protein sequence ID" value="KAE9030759.1"/>
    <property type="molecule type" value="Genomic_DNA"/>
</dbReference>
<dbReference type="AlphaFoldDB" id="A0A6A3MPB5"/>
<dbReference type="EMBL" id="QXFV01000532">
    <property type="protein sequence ID" value="KAE9034905.1"/>
    <property type="molecule type" value="Genomic_DNA"/>
</dbReference>
<evidence type="ECO:0000313" key="1">
    <source>
        <dbReference type="EMBL" id="KAE9030759.1"/>
    </source>
</evidence>
<gene>
    <name evidence="2" type="ORF">PR001_g9534</name>
    <name evidence="1" type="ORF">PR002_g9802</name>
</gene>
<dbReference type="PROSITE" id="PS51257">
    <property type="entry name" value="PROKAR_LIPOPROTEIN"/>
    <property type="match status" value="1"/>
</dbReference>
<sequence>MRSASSPLSAGATVGSGCWSPTRPSHQLLDRLLRFVDRCNIVLPDLLSFGSVSSNTEFFCVSFFSAGSARVLLIYEMFSSLNSAALVFIFATLNRVSPGCLAFGTGLVGCCKRCCAGTRSTGVLCLSSVALDACIRRLRELGSSPSVNGVTVVCWGC</sequence>
<dbReference type="OrthoDB" id="10274784at2759"/>
<organism evidence="2 3">
    <name type="scientific">Phytophthora rubi</name>
    <dbReference type="NCBI Taxonomy" id="129364"/>
    <lineage>
        <taxon>Eukaryota</taxon>
        <taxon>Sar</taxon>
        <taxon>Stramenopiles</taxon>
        <taxon>Oomycota</taxon>
        <taxon>Peronosporomycetes</taxon>
        <taxon>Peronosporales</taxon>
        <taxon>Peronosporaceae</taxon>
        <taxon>Phytophthora</taxon>
    </lineage>
</organism>
<protein>
    <submittedName>
        <fullName evidence="2">Uncharacterized protein</fullName>
    </submittedName>
</protein>
<proteinExistence type="predicted"/>
<dbReference type="Proteomes" id="UP000429607">
    <property type="component" value="Unassembled WGS sequence"/>
</dbReference>
<evidence type="ECO:0000313" key="2">
    <source>
        <dbReference type="EMBL" id="KAE9034905.1"/>
    </source>
</evidence>
<dbReference type="Proteomes" id="UP000435112">
    <property type="component" value="Unassembled WGS sequence"/>
</dbReference>
<name>A0A6A3MPB5_9STRA</name>
<evidence type="ECO:0000313" key="4">
    <source>
        <dbReference type="Proteomes" id="UP000435112"/>
    </source>
</evidence>
<comment type="caution">
    <text evidence="2">The sequence shown here is derived from an EMBL/GenBank/DDBJ whole genome shotgun (WGS) entry which is preliminary data.</text>
</comment>